<organism evidence="1 2">
    <name type="scientific">Roseateles depolymerans</name>
    <dbReference type="NCBI Taxonomy" id="76731"/>
    <lineage>
        <taxon>Bacteria</taxon>
        <taxon>Pseudomonadati</taxon>
        <taxon>Pseudomonadota</taxon>
        <taxon>Betaproteobacteria</taxon>
        <taxon>Burkholderiales</taxon>
        <taxon>Sphaerotilaceae</taxon>
        <taxon>Roseateles</taxon>
    </lineage>
</organism>
<evidence type="ECO:0000313" key="2">
    <source>
        <dbReference type="Proteomes" id="UP000249633"/>
    </source>
</evidence>
<proteinExistence type="predicted"/>
<accession>A0A2W5DUS8</accession>
<protein>
    <submittedName>
        <fullName evidence="1">Uncharacterized protein</fullName>
    </submittedName>
</protein>
<reference evidence="1 2" key="1">
    <citation type="submission" date="2017-08" db="EMBL/GenBank/DDBJ databases">
        <title>Infants hospitalized years apart are colonized by the same room-sourced microbial strains.</title>
        <authorList>
            <person name="Brooks B."/>
            <person name="Olm M.R."/>
            <person name="Firek B.A."/>
            <person name="Baker R."/>
            <person name="Thomas B.C."/>
            <person name="Morowitz M.J."/>
            <person name="Banfield J.F."/>
        </authorList>
    </citation>
    <scope>NUCLEOTIDE SEQUENCE [LARGE SCALE GENOMIC DNA]</scope>
    <source>
        <strain evidence="1">S2_012_000_R2_81</strain>
    </source>
</reference>
<sequence length="334" mass="35529">MTTSIPALTALRPIDAQTVLPGGREFQLGELLKLRVVQGADGGLLGSDGLGLLVPLPAGAGQAQPGDTLLLRVLSLRPRMELQFVERQAQSGSTVPAAQDWADDSPALRTDQAWLASQRFARAAPAPLAEPGMIAIQWRAQAFAELQRAARVDEAGWPVAAALPDEGLLPQTVFQLGGWQNQAVLLRLLLPLPGQLPWLPVERDGRHEPGGEASADDGSSLLLCITLEFRGDRVQVLLMWDHGLLLHFAADQASTLEHVRALLPGIASALAAVPLRLRSCLLSVRSPSLKPPSPERIAAGLAETSCGALFRAAAEIAKLLQLAQPRDPITAISR</sequence>
<gene>
    <name evidence="1" type="ORF">DI603_02545</name>
</gene>
<evidence type="ECO:0000313" key="1">
    <source>
        <dbReference type="EMBL" id="PZP35675.1"/>
    </source>
</evidence>
<dbReference type="Proteomes" id="UP000249633">
    <property type="component" value="Unassembled WGS sequence"/>
</dbReference>
<name>A0A2W5DUS8_9BURK</name>
<comment type="caution">
    <text evidence="1">The sequence shown here is derived from an EMBL/GenBank/DDBJ whole genome shotgun (WGS) entry which is preliminary data.</text>
</comment>
<dbReference type="AlphaFoldDB" id="A0A2W5DUS8"/>
<dbReference type="EMBL" id="QFOD01000002">
    <property type="protein sequence ID" value="PZP35675.1"/>
    <property type="molecule type" value="Genomic_DNA"/>
</dbReference>